<dbReference type="NCBIfam" id="TIGR02504">
    <property type="entry name" value="NrdJ_Z"/>
    <property type="match status" value="1"/>
</dbReference>
<evidence type="ECO:0000256" key="11">
    <source>
        <dbReference type="ARBA" id="ARBA00025437"/>
    </source>
</evidence>
<feature type="domain" description="TSCPD" evidence="16">
    <location>
        <begin position="693"/>
        <end position="801"/>
    </location>
</feature>
<proteinExistence type="inferred from homology"/>
<comment type="cofactor">
    <cofactor evidence="1 13">
        <name>adenosylcob(III)alamin</name>
        <dbReference type="ChEBI" id="CHEBI:18408"/>
    </cofactor>
</comment>
<dbReference type="RefSeq" id="WP_236342913.1">
    <property type="nucleotide sequence ID" value="NZ_CAKMMF010000013.1"/>
</dbReference>
<dbReference type="InterPro" id="IPR013344">
    <property type="entry name" value="RNR_NrdJ/NrdZ"/>
</dbReference>
<sequence>MVTKQVGVLEGLSEKIFLDRYAWKNANSNDTKVGDVVLVLTKDDPKFPAKEVGEVIARSGGEVSVRLRSGDIVQSSVEKLTLTVEKTPGEMWDRLAQAISSVEETAESQKLWQERFRYALDDWKLVPGGRIAAGAGASEELTLFNCYVIPSPHDSRGGIMKTLSEMTEIMARGGGVGINLSSLRPRRAIVAGVNGSSSGSVSWGGLFSYTTGLIEQGGSRRGALMLMINDWHPDLLDFITVKQTMGQVTNANLSVCVSNDFMRAVKEDLDWELVFPDTKDPEYDELWDGDLEKWRQRGGKVIPYKSVSAREVWHTIIECAWKSAEPGVVFMEYYNQMSNSWYFNPIICTNPCGEQGLPAWGVCNLSAINLSKFYDEANHDVDWDELSKVTKWSVRFLDNVIDATPYHFEENERNQKRERRVGLGTMGLAELMIKLGVRYGSAESLEFLDKLYGFIARESYLASTEIAAEKGSFPAFEADKYEQSGFMRNMIDAFPEVGEAVRKRGIRNVTVITQAPTGSTGTMVGTSTGIEPYFAFEYYRQSRLGYDKQLVPIAQSWKDANPGQELPDYYVTAMSLSAEDHIRVQAVIQRWVDSSISKTANCPNDFTVEETKRLYELAFELGCKGVTIYRDGSRDVQVLSTDKAEDTTAETTDDKTVEAGKTDATGESAETEIAPVLQASAVKAAEQVVDKAYKNRPQVLRGATYKINTPFGMAYITINDLNGSPGEIFLNVGKAGSDVFAMAEALGRVCSLFLRYGDHGNKVKLLIKHLKGIGGSGAIGFGVNRVESIADAVAKALENHLSLDDPLEVSGSASSQPDDPALAHGETAKNGGGTEAAPYEDASSSLAGAANITSRDLCPSCGSASLINVEGCRTCSNCGYSRCS</sequence>
<dbReference type="CDD" id="cd02888">
    <property type="entry name" value="RNR_II_dimer"/>
    <property type="match status" value="1"/>
</dbReference>
<evidence type="ECO:0000256" key="5">
    <source>
        <dbReference type="ARBA" id="ARBA00022628"/>
    </source>
</evidence>
<evidence type="ECO:0000256" key="1">
    <source>
        <dbReference type="ARBA" id="ARBA00001922"/>
    </source>
</evidence>
<dbReference type="Proteomes" id="UP000838686">
    <property type="component" value="Unassembled WGS sequence"/>
</dbReference>
<evidence type="ECO:0000256" key="7">
    <source>
        <dbReference type="ARBA" id="ARBA00022741"/>
    </source>
</evidence>
<feature type="domain" description="Ribonucleotide reductase large subunit C-terminal" evidence="15">
    <location>
        <begin position="146"/>
        <end position="629"/>
    </location>
</feature>
<name>A0ABM9C829_9BACL</name>
<organism evidence="17 18">
    <name type="scientific">Paenibacillus plantiphilus</name>
    <dbReference type="NCBI Taxonomy" id="2905650"/>
    <lineage>
        <taxon>Bacteria</taxon>
        <taxon>Bacillati</taxon>
        <taxon>Bacillota</taxon>
        <taxon>Bacilli</taxon>
        <taxon>Bacillales</taxon>
        <taxon>Paenibacillaceae</taxon>
        <taxon>Paenibacillus</taxon>
    </lineage>
</organism>
<keyword evidence="7 13" id="KW-0547">Nucleotide-binding</keyword>
<dbReference type="EMBL" id="CAKMMF010000013">
    <property type="protein sequence ID" value="CAH1206742.1"/>
    <property type="molecule type" value="Genomic_DNA"/>
</dbReference>
<gene>
    <name evidence="17" type="ORF">PAECIP111893_02599</name>
</gene>
<dbReference type="InterPro" id="IPR000788">
    <property type="entry name" value="RNR_lg_C"/>
</dbReference>
<protein>
    <recommendedName>
        <fullName evidence="4 13">Vitamin B12-dependent ribonucleotide reductase</fullName>
        <ecNumber evidence="3 13">1.17.4.1</ecNumber>
    </recommendedName>
</protein>
<evidence type="ECO:0000313" key="18">
    <source>
        <dbReference type="Proteomes" id="UP000838686"/>
    </source>
</evidence>
<dbReference type="EC" id="1.17.4.1" evidence="3 13"/>
<evidence type="ECO:0000256" key="4">
    <source>
        <dbReference type="ARBA" id="ARBA00014409"/>
    </source>
</evidence>
<keyword evidence="10 13" id="KW-0170">Cobalt</keyword>
<evidence type="ECO:0000256" key="10">
    <source>
        <dbReference type="ARBA" id="ARBA00023285"/>
    </source>
</evidence>
<evidence type="ECO:0000256" key="2">
    <source>
        <dbReference type="ARBA" id="ARBA00007405"/>
    </source>
</evidence>
<dbReference type="PANTHER" id="PTHR43371:SF1">
    <property type="entry name" value="RIBONUCLEOSIDE-DIPHOSPHATE REDUCTASE"/>
    <property type="match status" value="1"/>
</dbReference>
<reference evidence="17" key="1">
    <citation type="submission" date="2022-01" db="EMBL/GenBank/DDBJ databases">
        <authorList>
            <person name="Criscuolo A."/>
        </authorList>
    </citation>
    <scope>NUCLEOTIDE SEQUENCE</scope>
    <source>
        <strain evidence="17">CIP111893</strain>
    </source>
</reference>
<dbReference type="SUPFAM" id="SSF51998">
    <property type="entry name" value="PFL-like glycyl radical enzymes"/>
    <property type="match status" value="1"/>
</dbReference>
<dbReference type="InterPro" id="IPR050862">
    <property type="entry name" value="RdRp_reductase_class-2"/>
</dbReference>
<keyword evidence="5 13" id="KW-0846">Cobalamin</keyword>
<dbReference type="Gene3D" id="3.20.70.20">
    <property type="match status" value="1"/>
</dbReference>
<keyword evidence="9" id="KW-1015">Disulfide bond</keyword>
<dbReference type="PRINTS" id="PR01183">
    <property type="entry name" value="RIBORDTASEM1"/>
</dbReference>
<comment type="caution">
    <text evidence="17">The sequence shown here is derived from an EMBL/GenBank/DDBJ whole genome shotgun (WGS) entry which is preliminary data.</text>
</comment>
<evidence type="ECO:0000256" key="8">
    <source>
        <dbReference type="ARBA" id="ARBA00023002"/>
    </source>
</evidence>
<evidence type="ECO:0000256" key="6">
    <source>
        <dbReference type="ARBA" id="ARBA00022634"/>
    </source>
</evidence>
<keyword evidence="6 13" id="KW-0237">DNA synthesis</keyword>
<comment type="function">
    <text evidence="11 13">Catalyzes the reduction of ribonucleotides to deoxyribonucleotides. May function to provide a pool of deoxyribonucleotide precursors for DNA repair during oxygen limitation and/or for immediate growth after restoration of oxygen.</text>
</comment>
<evidence type="ECO:0000259" key="16">
    <source>
        <dbReference type="Pfam" id="PF12637"/>
    </source>
</evidence>
<comment type="similarity">
    <text evidence="2 13">Belongs to the ribonucleoside diphosphate reductase class-2 family.</text>
</comment>
<evidence type="ECO:0000256" key="14">
    <source>
        <dbReference type="SAM" id="MobiDB-lite"/>
    </source>
</evidence>
<accession>A0ABM9C829</accession>
<dbReference type="InterPro" id="IPR024434">
    <property type="entry name" value="TSCPD_dom"/>
</dbReference>
<dbReference type="PANTHER" id="PTHR43371">
    <property type="entry name" value="VITAMIN B12-DEPENDENT RIBONUCLEOTIDE REDUCTASE"/>
    <property type="match status" value="1"/>
</dbReference>
<dbReference type="Pfam" id="PF12637">
    <property type="entry name" value="TSCPD"/>
    <property type="match status" value="1"/>
</dbReference>
<evidence type="ECO:0000259" key="15">
    <source>
        <dbReference type="Pfam" id="PF02867"/>
    </source>
</evidence>
<evidence type="ECO:0000256" key="13">
    <source>
        <dbReference type="RuleBase" id="RU364064"/>
    </source>
</evidence>
<keyword evidence="18" id="KW-1185">Reference proteome</keyword>
<evidence type="ECO:0000256" key="3">
    <source>
        <dbReference type="ARBA" id="ARBA00012274"/>
    </source>
</evidence>
<comment type="catalytic activity">
    <reaction evidence="12 13">
        <text>a 2'-deoxyribonucleoside 5'-diphosphate + [thioredoxin]-disulfide + H2O = a ribonucleoside 5'-diphosphate + [thioredoxin]-dithiol</text>
        <dbReference type="Rhea" id="RHEA:23252"/>
        <dbReference type="Rhea" id="RHEA-COMP:10698"/>
        <dbReference type="Rhea" id="RHEA-COMP:10700"/>
        <dbReference type="ChEBI" id="CHEBI:15377"/>
        <dbReference type="ChEBI" id="CHEBI:29950"/>
        <dbReference type="ChEBI" id="CHEBI:50058"/>
        <dbReference type="ChEBI" id="CHEBI:57930"/>
        <dbReference type="ChEBI" id="CHEBI:73316"/>
        <dbReference type="EC" id="1.17.4.1"/>
    </reaction>
</comment>
<evidence type="ECO:0000313" key="17">
    <source>
        <dbReference type="EMBL" id="CAH1206742.1"/>
    </source>
</evidence>
<dbReference type="Pfam" id="PF02867">
    <property type="entry name" value="Ribonuc_red_lgC"/>
    <property type="match status" value="1"/>
</dbReference>
<keyword evidence="8 13" id="KW-0560">Oxidoreductase</keyword>
<feature type="region of interest" description="Disordered" evidence="14">
    <location>
        <begin position="807"/>
        <end position="840"/>
    </location>
</feature>
<evidence type="ECO:0000256" key="9">
    <source>
        <dbReference type="ARBA" id="ARBA00023157"/>
    </source>
</evidence>
<evidence type="ECO:0000256" key="12">
    <source>
        <dbReference type="ARBA" id="ARBA00047754"/>
    </source>
</evidence>